<dbReference type="GO" id="GO:0004672">
    <property type="term" value="F:protein kinase activity"/>
    <property type="evidence" value="ECO:0007669"/>
    <property type="project" value="InterPro"/>
</dbReference>
<dbReference type="AlphaFoldDB" id="D8PSY1"/>
<dbReference type="eggNOG" id="ENOG502RCAQ">
    <property type="taxonomic scope" value="Eukaryota"/>
</dbReference>
<evidence type="ECO:0000313" key="3">
    <source>
        <dbReference type="EMBL" id="EFJ01219.1"/>
    </source>
</evidence>
<dbReference type="Proteomes" id="UP000007431">
    <property type="component" value="Unassembled WGS sequence"/>
</dbReference>
<gene>
    <name evidence="3" type="ORF">SCHCODRAFT_232746</name>
</gene>
<dbReference type="GO" id="GO:0005524">
    <property type="term" value="F:ATP binding"/>
    <property type="evidence" value="ECO:0007669"/>
    <property type="project" value="InterPro"/>
</dbReference>
<dbReference type="STRING" id="578458.D8PSY1"/>
<protein>
    <recommendedName>
        <fullName evidence="2">Protein kinase domain-containing protein</fullName>
    </recommendedName>
</protein>
<proteinExistence type="predicted"/>
<accession>D8PSY1</accession>
<name>D8PSY1_SCHCM</name>
<evidence type="ECO:0000256" key="1">
    <source>
        <dbReference type="SAM" id="MobiDB-lite"/>
    </source>
</evidence>
<dbReference type="InterPro" id="IPR008266">
    <property type="entry name" value="Tyr_kinase_AS"/>
</dbReference>
<dbReference type="HOGENOM" id="CLU_015199_1_0_1"/>
<reference evidence="3 4" key="1">
    <citation type="journal article" date="2010" name="Nat. Biotechnol.">
        <title>Genome sequence of the model mushroom Schizophyllum commune.</title>
        <authorList>
            <person name="Ohm R.A."/>
            <person name="de Jong J.F."/>
            <person name="Lugones L.G."/>
            <person name="Aerts A."/>
            <person name="Kothe E."/>
            <person name="Stajich J.E."/>
            <person name="de Vries R.P."/>
            <person name="Record E."/>
            <person name="Levasseur A."/>
            <person name="Baker S.E."/>
            <person name="Bartholomew K.A."/>
            <person name="Coutinho P.M."/>
            <person name="Erdmann S."/>
            <person name="Fowler T.J."/>
            <person name="Gathman A.C."/>
            <person name="Lombard V."/>
            <person name="Henrissat B."/>
            <person name="Knabe N."/>
            <person name="Kuees U."/>
            <person name="Lilly W.W."/>
            <person name="Lindquist E."/>
            <person name="Lucas S."/>
            <person name="Magnuson J.K."/>
            <person name="Piumi F."/>
            <person name="Raudaskoski M."/>
            <person name="Salamov A."/>
            <person name="Schmutz J."/>
            <person name="Schwarze F.W.M.R."/>
            <person name="vanKuyk P.A."/>
            <person name="Horton J.S."/>
            <person name="Grigoriev I.V."/>
            <person name="Woesten H.A.B."/>
        </authorList>
    </citation>
    <scope>NUCLEOTIDE SEQUENCE [LARGE SCALE GENOMIC DNA]</scope>
    <source>
        <strain evidence="4">H4-8 / FGSC 9210</strain>
    </source>
</reference>
<feature type="region of interest" description="Disordered" evidence="1">
    <location>
        <begin position="1"/>
        <end position="21"/>
    </location>
</feature>
<dbReference type="PROSITE" id="PS50011">
    <property type="entry name" value="PROTEIN_KINASE_DOM"/>
    <property type="match status" value="1"/>
</dbReference>
<sequence>MELRRRRKPRSLPNAATGHLFTPHKPRFISADYYDMENLEQTRKRHRDNAARGRTRACQPNLFFATYAPKHKLLSSSQRTNLVRALTKASAFHPSTNEWAALPMPRTQRINADPKNPVYKNEDAHFKGLETVVAQILSAAEETLPKRYSPEKRTTEFMCQPTRITLSETTGSSQRMDNFFVRRTSSYPSGLDLKRNPEVSVEETEAPRVIYTADVTAAGESKTDEKPIDKLDNQKKVCGHQGHIFQNDIGRFAVFTYTIERSKLRIWFHTRSHSAVTTEIDIYNHDEGWFFEFILFMTYAPYHELGIDPSVRRVLDTKRRLQYHFDIYPSKRSKKPVTYQTVRVLDESSGQTVYSRAMRVFDVRLVIKNSDDPEERTLAEEANVLRDYWVYDDVSDEKVIQSRILERIGKLKGVASKAKKHFMAILQDGIVRHPSIKDEKSGTVPSPPKAAKPFRFELDDNPARAKPAKSQIKESEEVRTPAALQGNIPGAPKIDAVPLLQLHGKKHCRTVYKQLCMDLYKVNDPAVFFHALAEVMQILHYFKLIGYVHRDVSPGNFLLHHISGALPELPQQITRNVLKEWVTIVSDLEYARPYTGSLGHDPLTGTVYYTAIEVQGGRHRFVDAADTDLDEEPTVKAQDTKNDPTSNFAFTFYHDIESAVWMAIDFITRKMPKTILDGRLRWYTGCRGH</sequence>
<dbReference type="OMA" id="VWHNISS"/>
<dbReference type="SUPFAM" id="SSF56112">
    <property type="entry name" value="Protein kinase-like (PK-like)"/>
    <property type="match status" value="1"/>
</dbReference>
<evidence type="ECO:0000313" key="4">
    <source>
        <dbReference type="Proteomes" id="UP000007431"/>
    </source>
</evidence>
<evidence type="ECO:0000259" key="2">
    <source>
        <dbReference type="PROSITE" id="PS50011"/>
    </source>
</evidence>
<dbReference type="InterPro" id="IPR011009">
    <property type="entry name" value="Kinase-like_dom_sf"/>
</dbReference>
<dbReference type="Pfam" id="PF17667">
    <property type="entry name" value="Pkinase_fungal"/>
    <property type="match status" value="1"/>
</dbReference>
<dbReference type="PROSITE" id="PS00109">
    <property type="entry name" value="PROTEIN_KINASE_TYR"/>
    <property type="match status" value="1"/>
</dbReference>
<feature type="compositionally biased region" description="Basic residues" evidence="1">
    <location>
        <begin position="1"/>
        <end position="10"/>
    </location>
</feature>
<dbReference type="InParanoid" id="D8PSY1"/>
<dbReference type="EMBL" id="GL377303">
    <property type="protein sequence ID" value="EFJ01219.1"/>
    <property type="molecule type" value="Genomic_DNA"/>
</dbReference>
<dbReference type="InterPro" id="IPR000719">
    <property type="entry name" value="Prot_kinase_dom"/>
</dbReference>
<organism evidence="4">
    <name type="scientific">Schizophyllum commune (strain H4-8 / FGSC 9210)</name>
    <name type="common">Split gill fungus</name>
    <dbReference type="NCBI Taxonomy" id="578458"/>
    <lineage>
        <taxon>Eukaryota</taxon>
        <taxon>Fungi</taxon>
        <taxon>Dikarya</taxon>
        <taxon>Basidiomycota</taxon>
        <taxon>Agaricomycotina</taxon>
        <taxon>Agaricomycetes</taxon>
        <taxon>Agaricomycetidae</taxon>
        <taxon>Agaricales</taxon>
        <taxon>Schizophyllaceae</taxon>
        <taxon>Schizophyllum</taxon>
    </lineage>
</organism>
<dbReference type="Gene3D" id="1.10.510.10">
    <property type="entry name" value="Transferase(Phosphotransferase) domain 1"/>
    <property type="match status" value="1"/>
</dbReference>
<dbReference type="VEuPathDB" id="FungiDB:SCHCODRAFT_02013095"/>
<feature type="domain" description="Protein kinase" evidence="2">
    <location>
        <begin position="339"/>
        <end position="689"/>
    </location>
</feature>
<keyword evidence="4" id="KW-1185">Reference proteome</keyword>
<dbReference type="InterPro" id="IPR040976">
    <property type="entry name" value="Pkinase_fungal"/>
</dbReference>